<dbReference type="Ensembl" id="ENSOABT00000003624.2">
    <property type="protein sequence ID" value="ENSOABP00000003499.1"/>
    <property type="gene ID" value="ENSOABG00000002066.2"/>
</dbReference>
<dbReference type="PROSITE" id="PS50235">
    <property type="entry name" value="USP_3"/>
    <property type="match status" value="1"/>
</dbReference>
<evidence type="ECO:0000256" key="6">
    <source>
        <dbReference type="ARBA" id="ARBA00022801"/>
    </source>
</evidence>
<evidence type="ECO:0000259" key="12">
    <source>
        <dbReference type="PROSITE" id="PS50235"/>
    </source>
</evidence>
<reference evidence="13" key="1">
    <citation type="submission" date="2025-08" db="UniProtKB">
        <authorList>
            <consortium name="Ensembl"/>
        </authorList>
    </citation>
    <scope>IDENTIFICATION</scope>
</reference>
<evidence type="ECO:0000256" key="9">
    <source>
        <dbReference type="ARBA" id="ARBA00041286"/>
    </source>
</evidence>
<dbReference type="InterPro" id="IPR028889">
    <property type="entry name" value="USP"/>
</dbReference>
<dbReference type="InterPro" id="IPR050164">
    <property type="entry name" value="Peptidase_C19"/>
</dbReference>
<dbReference type="Pfam" id="PF00443">
    <property type="entry name" value="UCH"/>
    <property type="match status" value="1"/>
</dbReference>
<dbReference type="InterPro" id="IPR001394">
    <property type="entry name" value="Peptidase_C19_UCH"/>
</dbReference>
<dbReference type="InterPro" id="IPR018200">
    <property type="entry name" value="USP_CS"/>
</dbReference>
<keyword evidence="14" id="KW-1185">Reference proteome</keyword>
<evidence type="ECO:0000256" key="1">
    <source>
        <dbReference type="ARBA" id="ARBA00000707"/>
    </source>
</evidence>
<sequence>MIDIVGYLSAQFSQDHCELLSAHSSTVASTCLELLRQHVPDSPLIPSLETRASGLFSHREIDGLIECAYLLHNRLLSPPSRSYVVTYSGAVCCNTTMRGLIHVDNRCATNSVLQCLHATDELKAALDGARPDADDQGSVPGALKLAFLNMDSEEQAAPYDPKPLVEALSKKYSDMWHEAQLDAGDVFRCVLNALADDKDPGCKDAADLWAIPKRHTAACSKCNSEDVSYDAGINVNVYLSGKPKDLQDYVNGYSESFSASDAHCDKCKTLTTLTMTTDITELPKMLCFTVMRARSRVENGEWLIAKNTTAFDAPEELDCSRMSAGAPLPKYELYGLITHTGSCLSGHYDAFVKKMSRWYHVDDEIVTLCPESPLSYPDTRSNLYILMYRQVDSSRESLRVFGSSDPTR</sequence>
<keyword evidence="5" id="KW-0833">Ubl conjugation pathway</keyword>
<dbReference type="GO" id="GO:0016579">
    <property type="term" value="P:protein deubiquitination"/>
    <property type="evidence" value="ECO:0007669"/>
    <property type="project" value="InterPro"/>
</dbReference>
<evidence type="ECO:0000256" key="3">
    <source>
        <dbReference type="ARBA" id="ARBA00012759"/>
    </source>
</evidence>
<dbReference type="EC" id="3.4.19.12" evidence="3"/>
<proteinExistence type="inferred from homology"/>
<dbReference type="GO" id="GO:0006508">
    <property type="term" value="P:proteolysis"/>
    <property type="evidence" value="ECO:0007669"/>
    <property type="project" value="UniProtKB-KW"/>
</dbReference>
<dbReference type="AlphaFoldDB" id="A0A668RVE7"/>
<keyword evidence="7" id="KW-0788">Thiol protease</keyword>
<dbReference type="InterPro" id="IPR038765">
    <property type="entry name" value="Papain-like_cys_pep_sf"/>
</dbReference>
<name>A0A668RVE7_OREAU</name>
<evidence type="ECO:0000256" key="2">
    <source>
        <dbReference type="ARBA" id="ARBA00009085"/>
    </source>
</evidence>
<dbReference type="PANTHER" id="PTHR24006">
    <property type="entry name" value="UBIQUITIN CARBOXYL-TERMINAL HYDROLASE"/>
    <property type="match status" value="1"/>
</dbReference>
<evidence type="ECO:0000256" key="11">
    <source>
        <dbReference type="ARBA" id="ARBA00043004"/>
    </source>
</evidence>
<dbReference type="CDD" id="cd02257">
    <property type="entry name" value="Peptidase_C19"/>
    <property type="match status" value="1"/>
</dbReference>
<accession>A0A668RVE7</accession>
<keyword evidence="6" id="KW-0378">Hydrolase</keyword>
<dbReference type="GO" id="GO:0005829">
    <property type="term" value="C:cytosol"/>
    <property type="evidence" value="ECO:0007669"/>
    <property type="project" value="TreeGrafter"/>
</dbReference>
<reference evidence="13" key="2">
    <citation type="submission" date="2025-09" db="UniProtKB">
        <authorList>
            <consortium name="Ensembl"/>
        </authorList>
    </citation>
    <scope>IDENTIFICATION</scope>
</reference>
<dbReference type="SUPFAM" id="SSF54001">
    <property type="entry name" value="Cysteine proteinases"/>
    <property type="match status" value="1"/>
</dbReference>
<organism evidence="13 14">
    <name type="scientific">Oreochromis aureus</name>
    <name type="common">Israeli tilapia</name>
    <name type="synonym">Chromis aureus</name>
    <dbReference type="NCBI Taxonomy" id="47969"/>
    <lineage>
        <taxon>Eukaryota</taxon>
        <taxon>Metazoa</taxon>
        <taxon>Chordata</taxon>
        <taxon>Craniata</taxon>
        <taxon>Vertebrata</taxon>
        <taxon>Euteleostomi</taxon>
        <taxon>Actinopterygii</taxon>
        <taxon>Neopterygii</taxon>
        <taxon>Teleostei</taxon>
        <taxon>Neoteleostei</taxon>
        <taxon>Acanthomorphata</taxon>
        <taxon>Ovalentaria</taxon>
        <taxon>Cichlomorphae</taxon>
        <taxon>Cichliformes</taxon>
        <taxon>Cichlidae</taxon>
        <taxon>African cichlids</taxon>
        <taxon>Pseudocrenilabrinae</taxon>
        <taxon>Oreochromini</taxon>
        <taxon>Oreochromis</taxon>
    </lineage>
</organism>
<protein>
    <recommendedName>
        <fullName evidence="8">Ubiquitin carboxyl-terminal hydrolase 30</fullName>
        <ecNumber evidence="3">3.4.19.12</ecNumber>
    </recommendedName>
    <alternativeName>
        <fullName evidence="10">Deubiquitinating enzyme 30</fullName>
    </alternativeName>
    <alternativeName>
        <fullName evidence="9">Ubiquitin thioesterase 30</fullName>
    </alternativeName>
    <alternativeName>
        <fullName evidence="11">Ubiquitin-specific-processing protease 30</fullName>
    </alternativeName>
</protein>
<dbReference type="GO" id="GO:0005634">
    <property type="term" value="C:nucleus"/>
    <property type="evidence" value="ECO:0007669"/>
    <property type="project" value="TreeGrafter"/>
</dbReference>
<keyword evidence="4" id="KW-0645">Protease</keyword>
<evidence type="ECO:0000256" key="5">
    <source>
        <dbReference type="ARBA" id="ARBA00022786"/>
    </source>
</evidence>
<comment type="catalytic activity">
    <reaction evidence="1">
        <text>Thiol-dependent hydrolysis of ester, thioester, amide, peptide and isopeptide bonds formed by the C-terminal Gly of ubiquitin (a 76-residue protein attached to proteins as an intracellular targeting signal).</text>
        <dbReference type="EC" id="3.4.19.12"/>
    </reaction>
</comment>
<feature type="domain" description="USP" evidence="12">
    <location>
        <begin position="98"/>
        <end position="391"/>
    </location>
</feature>
<comment type="similarity">
    <text evidence="2">Belongs to the peptidase C19 family.</text>
</comment>
<dbReference type="Gene3D" id="3.90.70.10">
    <property type="entry name" value="Cysteine proteinases"/>
    <property type="match status" value="1"/>
</dbReference>
<dbReference type="OMA" id="ECAYLLH"/>
<dbReference type="GO" id="GO:0004843">
    <property type="term" value="F:cysteine-type deubiquitinase activity"/>
    <property type="evidence" value="ECO:0007669"/>
    <property type="project" value="UniProtKB-EC"/>
</dbReference>
<evidence type="ECO:0000256" key="4">
    <source>
        <dbReference type="ARBA" id="ARBA00022670"/>
    </source>
</evidence>
<evidence type="ECO:0000256" key="8">
    <source>
        <dbReference type="ARBA" id="ARBA00039426"/>
    </source>
</evidence>
<evidence type="ECO:0000313" key="13">
    <source>
        <dbReference type="Ensembl" id="ENSOABP00000003499.1"/>
    </source>
</evidence>
<evidence type="ECO:0000256" key="10">
    <source>
        <dbReference type="ARBA" id="ARBA00042421"/>
    </source>
</evidence>
<dbReference type="PANTHER" id="PTHR24006:SF888">
    <property type="entry name" value="UBIQUITIN CARBOXYL-TERMINAL HYDROLASE 30"/>
    <property type="match status" value="1"/>
</dbReference>
<dbReference type="PROSITE" id="PS00973">
    <property type="entry name" value="USP_2"/>
    <property type="match status" value="1"/>
</dbReference>
<dbReference type="Proteomes" id="UP000472276">
    <property type="component" value="Unassembled WGS sequence"/>
</dbReference>
<evidence type="ECO:0000256" key="7">
    <source>
        <dbReference type="ARBA" id="ARBA00022807"/>
    </source>
</evidence>
<evidence type="ECO:0000313" key="14">
    <source>
        <dbReference type="Proteomes" id="UP000472276"/>
    </source>
</evidence>